<gene>
    <name evidence="1" type="ORF">BN9_077680</name>
</gene>
<dbReference type="InParanoid" id="A0A024GIU4"/>
<evidence type="ECO:0008006" key="3">
    <source>
        <dbReference type="Google" id="ProtNLM"/>
    </source>
</evidence>
<dbReference type="Gene3D" id="3.30.530.20">
    <property type="match status" value="1"/>
</dbReference>
<proteinExistence type="predicted"/>
<organism evidence="1 2">
    <name type="scientific">Albugo candida</name>
    <dbReference type="NCBI Taxonomy" id="65357"/>
    <lineage>
        <taxon>Eukaryota</taxon>
        <taxon>Sar</taxon>
        <taxon>Stramenopiles</taxon>
        <taxon>Oomycota</taxon>
        <taxon>Peronosporomycetes</taxon>
        <taxon>Albuginales</taxon>
        <taxon>Albuginaceae</taxon>
        <taxon>Albugo</taxon>
    </lineage>
</organism>
<dbReference type="EMBL" id="CAIX01000142">
    <property type="protein sequence ID" value="CCI46813.1"/>
    <property type="molecule type" value="Genomic_DNA"/>
</dbReference>
<protein>
    <recommendedName>
        <fullName evidence="3">FYVE-type domain-containing protein</fullName>
    </recommendedName>
</protein>
<dbReference type="Proteomes" id="UP000053237">
    <property type="component" value="Unassembled WGS sequence"/>
</dbReference>
<dbReference type="OrthoDB" id="96857at2759"/>
<name>A0A024GIU4_9STRA</name>
<evidence type="ECO:0000313" key="2">
    <source>
        <dbReference type="Proteomes" id="UP000053237"/>
    </source>
</evidence>
<accession>A0A024GIU4</accession>
<reference evidence="1 2" key="1">
    <citation type="submission" date="2012-05" db="EMBL/GenBank/DDBJ databases">
        <title>Recombination and specialization in a pathogen metapopulation.</title>
        <authorList>
            <person name="Gardiner A."/>
            <person name="Kemen E."/>
            <person name="Schultz-Larsen T."/>
            <person name="MacLean D."/>
            <person name="Van Oosterhout C."/>
            <person name="Jones J.D.G."/>
        </authorList>
    </citation>
    <scope>NUCLEOTIDE SEQUENCE [LARGE SCALE GENOMIC DNA]</scope>
    <source>
        <strain evidence="1 2">Ac Nc2</strain>
    </source>
</reference>
<sequence length="471" mass="53858">MVWASRSTHSSLIDTHMDAVSSSTFQHAQKLRFPLPDDYFPKIKFTPQEHQMYANRMQTVLGDALEEEYWYHKTAYQSVDETQWRLMKKRKDLRVYKFTGTNVRDQNTNILAVGSIRGTIEDVMNGVHNNSTEELQATARFHEGRALDAAMLAILERGTYQDPFHFLGVKWRITKTPGTNFIRNRDACGMEYLGLARDAKGERYGFHVIEPFIHPLWPAFPRKYSVRCLARVRCIYRQIHPEIVGVFMEGNFEFHGLIPHFLVRKTMADVFLAIESSIPCAEAKRLTLLASQSTEISTDTSTHSNSTRSLHCSTASSVTRASVCPECLYGKRLRQCQICWTQCCTQCCKQKYLLARRSRVRIFCCVHCIKEANKYRSDPNKRLIFGQRVGCLPSESSYTSTPCNRRNDSPLSIENVSIWSQQEGLLSECSTESIPELASPLSSISSSEYPLAKANISDISGFFRLNFEMSR</sequence>
<dbReference type="PANTHER" id="PTHR13510:SF44">
    <property type="entry name" value="RABENOSYN-5"/>
    <property type="match status" value="1"/>
</dbReference>
<dbReference type="PANTHER" id="PTHR13510">
    <property type="entry name" value="FYVE-FINGER-CONTAINING RAB5 EFFECTOR PROTEIN RABENOSYN-5-RELATED"/>
    <property type="match status" value="1"/>
</dbReference>
<evidence type="ECO:0000313" key="1">
    <source>
        <dbReference type="EMBL" id="CCI46813.1"/>
    </source>
</evidence>
<dbReference type="InterPro" id="IPR023393">
    <property type="entry name" value="START-like_dom_sf"/>
</dbReference>
<comment type="caution">
    <text evidence="1">The sequence shown here is derived from an EMBL/GenBank/DDBJ whole genome shotgun (WGS) entry which is preliminary data.</text>
</comment>
<dbReference type="AlphaFoldDB" id="A0A024GIU4"/>
<dbReference type="InterPro" id="IPR052727">
    <property type="entry name" value="Rab4/Rab5_effector"/>
</dbReference>
<keyword evidence="2" id="KW-1185">Reference proteome</keyword>